<protein>
    <submittedName>
        <fullName evidence="1">DUF1428 family protein</fullName>
    </submittedName>
</protein>
<accession>A0A6L8K6R7</accession>
<sequence length="119" mass="13777">MPYVDGFVIPVPRENLEAYKKMARECGAMWKEYGALEFRENVADDAPPGKLTSFPQSVILEEGEVVLFSWIIYESRARRDEINDKVMHDPRVAHYMNPANMPFDAKRMIYGGFEMIIDL</sequence>
<proteinExistence type="predicted"/>
<dbReference type="AlphaFoldDB" id="A0A6L8K6R7"/>
<dbReference type="InterPro" id="IPR009874">
    <property type="entry name" value="DUF1428"/>
</dbReference>
<comment type="caution">
    <text evidence="1">The sequence shown here is derived from an EMBL/GenBank/DDBJ whole genome shotgun (WGS) entry which is preliminary data.</text>
</comment>
<reference evidence="1 2" key="1">
    <citation type="submission" date="2019-12" db="EMBL/GenBank/DDBJ databases">
        <title>Novel species isolated from a subtropical stream in China.</title>
        <authorList>
            <person name="Lu H."/>
        </authorList>
    </citation>
    <scope>NUCLEOTIDE SEQUENCE [LARGE SCALE GENOMIC DNA]</scope>
    <source>
        <strain evidence="1 2">FT135W</strain>
    </source>
</reference>
<dbReference type="Gene3D" id="3.30.70.100">
    <property type="match status" value="1"/>
</dbReference>
<dbReference type="PIRSF" id="PIRSF007028">
    <property type="entry name" value="UCP007028"/>
    <property type="match status" value="1"/>
</dbReference>
<dbReference type="SUPFAM" id="SSF54909">
    <property type="entry name" value="Dimeric alpha+beta barrel"/>
    <property type="match status" value="1"/>
</dbReference>
<evidence type="ECO:0000313" key="1">
    <source>
        <dbReference type="EMBL" id="MYM22940.1"/>
    </source>
</evidence>
<dbReference type="EMBL" id="WWCN01000005">
    <property type="protein sequence ID" value="MYM22940.1"/>
    <property type="molecule type" value="Genomic_DNA"/>
</dbReference>
<dbReference type="InterPro" id="IPR011008">
    <property type="entry name" value="Dimeric_a/b-barrel"/>
</dbReference>
<gene>
    <name evidence="1" type="ORF">GTP46_09815</name>
</gene>
<name>A0A6L8K6R7_9BURK</name>
<dbReference type="RefSeq" id="WP_161006441.1">
    <property type="nucleotide sequence ID" value="NZ_WWCN01000005.1"/>
</dbReference>
<organism evidence="1 2">
    <name type="scientific">Duganella flavida</name>
    <dbReference type="NCBI Taxonomy" id="2692175"/>
    <lineage>
        <taxon>Bacteria</taxon>
        <taxon>Pseudomonadati</taxon>
        <taxon>Pseudomonadota</taxon>
        <taxon>Betaproteobacteria</taxon>
        <taxon>Burkholderiales</taxon>
        <taxon>Oxalobacteraceae</taxon>
        <taxon>Telluria group</taxon>
        <taxon>Duganella</taxon>
    </lineage>
</organism>
<keyword evidence="2" id="KW-1185">Reference proteome</keyword>
<dbReference type="Pfam" id="PF07237">
    <property type="entry name" value="DUF1428"/>
    <property type="match status" value="1"/>
</dbReference>
<dbReference type="Proteomes" id="UP000479335">
    <property type="component" value="Unassembled WGS sequence"/>
</dbReference>
<evidence type="ECO:0000313" key="2">
    <source>
        <dbReference type="Proteomes" id="UP000479335"/>
    </source>
</evidence>